<dbReference type="InterPro" id="IPR036291">
    <property type="entry name" value="NAD(P)-bd_dom_sf"/>
</dbReference>
<protein>
    <submittedName>
        <fullName evidence="2">NAD-dependent epimerase/dehydratase family protein</fullName>
    </submittedName>
</protein>
<dbReference type="PANTHER" id="PTHR43245:SF13">
    <property type="entry name" value="UDP-D-APIOSE_UDP-D-XYLOSE SYNTHASE 2"/>
    <property type="match status" value="1"/>
</dbReference>
<evidence type="ECO:0000259" key="1">
    <source>
        <dbReference type="Pfam" id="PF01370"/>
    </source>
</evidence>
<gene>
    <name evidence="2" type="ORF">GCM10022252_61460</name>
</gene>
<dbReference type="InterPro" id="IPR001509">
    <property type="entry name" value="Epimerase_deHydtase"/>
</dbReference>
<dbReference type="Pfam" id="PF01370">
    <property type="entry name" value="Epimerase"/>
    <property type="match status" value="1"/>
</dbReference>
<evidence type="ECO:0000313" key="2">
    <source>
        <dbReference type="EMBL" id="GAA4203609.1"/>
    </source>
</evidence>
<organism evidence="2 3">
    <name type="scientific">Streptosporangium oxazolinicum</name>
    <dbReference type="NCBI Taxonomy" id="909287"/>
    <lineage>
        <taxon>Bacteria</taxon>
        <taxon>Bacillati</taxon>
        <taxon>Actinomycetota</taxon>
        <taxon>Actinomycetes</taxon>
        <taxon>Streptosporangiales</taxon>
        <taxon>Streptosporangiaceae</taxon>
        <taxon>Streptosporangium</taxon>
    </lineage>
</organism>
<sequence length="326" mass="35370">MSKIVVTGGCGFIGGHLVERLAGSGHEVVVYDTSPPPPDLPPDGVDGVRYVKGDITAESSLASVITPDVDLVYHLSAMVGVDRYLRQPLDVIDVNVLGTRNVLRLALAADAKVVVASTSEVYGKNPRVPWSEDSDRVLGGTSTDRWTYSSSKALAEHMTFALVREHGLRATVVRYFNVYGPRQRPAYVVSRSVHRVLNGHPPEVYDGGGQTRCFTFIDDAIEGTVRAASSPAGQGECFNIGSHRETTVGEVVRLIGRAAGFAGENDALDTGVAFGTVYQDIERRIPDTTKARAVLGWQCAVPLEEGITRTVEWARRNPWWLREPIG</sequence>
<dbReference type="RefSeq" id="WP_344921627.1">
    <property type="nucleotide sequence ID" value="NZ_BAABAQ010000013.1"/>
</dbReference>
<dbReference type="SUPFAM" id="SSF51735">
    <property type="entry name" value="NAD(P)-binding Rossmann-fold domains"/>
    <property type="match status" value="1"/>
</dbReference>
<evidence type="ECO:0000313" key="3">
    <source>
        <dbReference type="Proteomes" id="UP001501251"/>
    </source>
</evidence>
<proteinExistence type="predicted"/>
<keyword evidence="3" id="KW-1185">Reference proteome</keyword>
<dbReference type="PRINTS" id="PR01713">
    <property type="entry name" value="NUCEPIMERASE"/>
</dbReference>
<name>A0ABP8BCM5_9ACTN</name>
<dbReference type="Proteomes" id="UP001501251">
    <property type="component" value="Unassembled WGS sequence"/>
</dbReference>
<dbReference type="InterPro" id="IPR050177">
    <property type="entry name" value="Lipid_A_modif_metabolic_enz"/>
</dbReference>
<dbReference type="Gene3D" id="3.40.50.720">
    <property type="entry name" value="NAD(P)-binding Rossmann-like Domain"/>
    <property type="match status" value="1"/>
</dbReference>
<comment type="caution">
    <text evidence="2">The sequence shown here is derived from an EMBL/GenBank/DDBJ whole genome shotgun (WGS) entry which is preliminary data.</text>
</comment>
<dbReference type="EMBL" id="BAABAQ010000013">
    <property type="protein sequence ID" value="GAA4203609.1"/>
    <property type="molecule type" value="Genomic_DNA"/>
</dbReference>
<accession>A0ABP8BCM5</accession>
<feature type="domain" description="NAD-dependent epimerase/dehydratase" evidence="1">
    <location>
        <begin position="4"/>
        <end position="241"/>
    </location>
</feature>
<reference evidence="3" key="1">
    <citation type="journal article" date="2019" name="Int. J. Syst. Evol. Microbiol.">
        <title>The Global Catalogue of Microorganisms (GCM) 10K type strain sequencing project: providing services to taxonomists for standard genome sequencing and annotation.</title>
        <authorList>
            <consortium name="The Broad Institute Genomics Platform"/>
            <consortium name="The Broad Institute Genome Sequencing Center for Infectious Disease"/>
            <person name="Wu L."/>
            <person name="Ma J."/>
        </authorList>
    </citation>
    <scope>NUCLEOTIDE SEQUENCE [LARGE SCALE GENOMIC DNA]</scope>
    <source>
        <strain evidence="3">JCM 17388</strain>
    </source>
</reference>
<dbReference type="PANTHER" id="PTHR43245">
    <property type="entry name" value="BIFUNCTIONAL POLYMYXIN RESISTANCE PROTEIN ARNA"/>
    <property type="match status" value="1"/>
</dbReference>